<evidence type="ECO:0000256" key="2">
    <source>
        <dbReference type="ARBA" id="ARBA00023125"/>
    </source>
</evidence>
<gene>
    <name evidence="5" type="ORF">EDC56_0438</name>
</gene>
<evidence type="ECO:0000313" key="6">
    <source>
        <dbReference type="Proteomes" id="UP000275394"/>
    </source>
</evidence>
<keyword evidence="6" id="KW-1185">Reference proteome</keyword>
<keyword evidence="3" id="KW-0804">Transcription</keyword>
<dbReference type="Gene3D" id="1.10.10.60">
    <property type="entry name" value="Homeodomain-like"/>
    <property type="match status" value="1"/>
</dbReference>
<dbReference type="PRINTS" id="PR00032">
    <property type="entry name" value="HTHARAC"/>
</dbReference>
<evidence type="ECO:0000256" key="1">
    <source>
        <dbReference type="ARBA" id="ARBA00023015"/>
    </source>
</evidence>
<protein>
    <submittedName>
        <fullName evidence="5">Helix-turn-helix protein</fullName>
    </submittedName>
</protein>
<dbReference type="AlphaFoldDB" id="A0A3N2DYJ6"/>
<dbReference type="Pfam" id="PF12833">
    <property type="entry name" value="HTH_18"/>
    <property type="match status" value="1"/>
</dbReference>
<dbReference type="RefSeq" id="WP_123710880.1">
    <property type="nucleotide sequence ID" value="NZ_RKHR01000003.1"/>
</dbReference>
<dbReference type="SUPFAM" id="SSF46689">
    <property type="entry name" value="Homeodomain-like"/>
    <property type="match status" value="1"/>
</dbReference>
<comment type="caution">
    <text evidence="5">The sequence shown here is derived from an EMBL/GenBank/DDBJ whole genome shotgun (WGS) entry which is preliminary data.</text>
</comment>
<proteinExistence type="predicted"/>
<dbReference type="SMART" id="SM00342">
    <property type="entry name" value="HTH_ARAC"/>
    <property type="match status" value="1"/>
</dbReference>
<dbReference type="PROSITE" id="PS01124">
    <property type="entry name" value="HTH_ARAC_FAMILY_2"/>
    <property type="match status" value="1"/>
</dbReference>
<feature type="domain" description="HTH araC/xylS-type" evidence="4">
    <location>
        <begin position="236"/>
        <end position="334"/>
    </location>
</feature>
<accession>A0A3N2DYJ6</accession>
<dbReference type="GO" id="GO:0003700">
    <property type="term" value="F:DNA-binding transcription factor activity"/>
    <property type="evidence" value="ECO:0007669"/>
    <property type="project" value="InterPro"/>
</dbReference>
<evidence type="ECO:0000313" key="5">
    <source>
        <dbReference type="EMBL" id="ROS04921.1"/>
    </source>
</evidence>
<dbReference type="OrthoDB" id="5582699at2"/>
<sequence length="340" mass="37926">MNKKMPLLHPMYGELLLHSAELLGLDREDDAFNKVIERWRSSKSPCDFVLLLNQCVKGIADDSMALAFCYGENLHPSCAGSVGLAMISAPTLGDVFAVIGRYYAITGLAMRYKASSVNGQMRLNVDIEYEGLTNSVRVFFVEALLACWKNGADSLTATNVQCDCIYLDYAEPSNAERYSEYFGCPVEFGCKEISVVFSEKLFSKAVISANPVAYKRSLKTCESALHEYRSRMDYAEKVKACFAESNDLGLLSLEAVASRLNLSPRTLGRYLSSEGTGFQKILEEQKRSHACKLLSSTACSLEKIAESVGYSDLSNFRRAFIRWTGMTPTDYRKNKYLLIE</sequence>
<dbReference type="EMBL" id="RKHR01000003">
    <property type="protein sequence ID" value="ROS04921.1"/>
    <property type="molecule type" value="Genomic_DNA"/>
</dbReference>
<name>A0A3N2DYJ6_9GAMM</name>
<reference evidence="5 6" key="1">
    <citation type="submission" date="2018-11" db="EMBL/GenBank/DDBJ databases">
        <title>Genomic Encyclopedia of Type Strains, Phase IV (KMG-IV): sequencing the most valuable type-strain genomes for metagenomic binning, comparative biology and taxonomic classification.</title>
        <authorList>
            <person name="Goeker M."/>
        </authorList>
    </citation>
    <scope>NUCLEOTIDE SEQUENCE [LARGE SCALE GENOMIC DNA]</scope>
    <source>
        <strain evidence="5 6">DSM 100316</strain>
    </source>
</reference>
<dbReference type="InterPro" id="IPR020449">
    <property type="entry name" value="Tscrpt_reg_AraC-type_HTH"/>
</dbReference>
<keyword evidence="1" id="KW-0805">Transcription regulation</keyword>
<keyword evidence="2" id="KW-0238">DNA-binding</keyword>
<dbReference type="InterPro" id="IPR018060">
    <property type="entry name" value="HTH_AraC"/>
</dbReference>
<evidence type="ECO:0000259" key="4">
    <source>
        <dbReference type="PROSITE" id="PS01124"/>
    </source>
</evidence>
<dbReference type="PANTHER" id="PTHR47894">
    <property type="entry name" value="HTH-TYPE TRANSCRIPTIONAL REGULATOR GADX"/>
    <property type="match status" value="1"/>
</dbReference>
<dbReference type="PANTHER" id="PTHR47894:SF1">
    <property type="entry name" value="HTH-TYPE TRANSCRIPTIONAL REGULATOR VQSM"/>
    <property type="match status" value="1"/>
</dbReference>
<dbReference type="GO" id="GO:0005829">
    <property type="term" value="C:cytosol"/>
    <property type="evidence" value="ECO:0007669"/>
    <property type="project" value="TreeGrafter"/>
</dbReference>
<dbReference type="InterPro" id="IPR032687">
    <property type="entry name" value="AraC-type_N"/>
</dbReference>
<dbReference type="GO" id="GO:0000976">
    <property type="term" value="F:transcription cis-regulatory region binding"/>
    <property type="evidence" value="ECO:0007669"/>
    <property type="project" value="TreeGrafter"/>
</dbReference>
<evidence type="ECO:0000256" key="3">
    <source>
        <dbReference type="ARBA" id="ARBA00023163"/>
    </source>
</evidence>
<dbReference type="InterPro" id="IPR009057">
    <property type="entry name" value="Homeodomain-like_sf"/>
</dbReference>
<dbReference type="Proteomes" id="UP000275394">
    <property type="component" value="Unassembled WGS sequence"/>
</dbReference>
<organism evidence="5 6">
    <name type="scientific">Sinobacterium caligoides</name>
    <dbReference type="NCBI Taxonomy" id="933926"/>
    <lineage>
        <taxon>Bacteria</taxon>
        <taxon>Pseudomonadati</taxon>
        <taxon>Pseudomonadota</taxon>
        <taxon>Gammaproteobacteria</taxon>
        <taxon>Cellvibrionales</taxon>
        <taxon>Spongiibacteraceae</taxon>
        <taxon>Sinobacterium</taxon>
    </lineage>
</organism>
<dbReference type="Pfam" id="PF12625">
    <property type="entry name" value="Arabinose_bd"/>
    <property type="match status" value="1"/>
</dbReference>